<feature type="signal peptide" evidence="1">
    <location>
        <begin position="1"/>
        <end position="17"/>
    </location>
</feature>
<organism evidence="3 4">
    <name type="scientific">Mucilaginibacter gracilis</name>
    <dbReference type="NCBI Taxonomy" id="423350"/>
    <lineage>
        <taxon>Bacteria</taxon>
        <taxon>Pseudomonadati</taxon>
        <taxon>Bacteroidota</taxon>
        <taxon>Sphingobacteriia</taxon>
        <taxon>Sphingobacteriales</taxon>
        <taxon>Sphingobacteriaceae</taxon>
        <taxon>Mucilaginibacter</taxon>
    </lineage>
</organism>
<proteinExistence type="predicted"/>
<dbReference type="OrthoDB" id="883203at2"/>
<dbReference type="PANTHER" id="PTHR38593:SF1">
    <property type="entry name" value="BLR2558 PROTEIN"/>
    <property type="match status" value="1"/>
</dbReference>
<dbReference type="RefSeq" id="WP_121199309.1">
    <property type="nucleotide sequence ID" value="NZ_RBKU01000001.1"/>
</dbReference>
<dbReference type="InterPro" id="IPR012347">
    <property type="entry name" value="Ferritin-like"/>
</dbReference>
<gene>
    <name evidence="3" type="ORF">BDD43_4072</name>
</gene>
<sequence length="178" mass="19556">MKIQSLSFIMLAVLATASIQSCSPDRAKAYNNRTNVDPNGLAFIQGAHEGGLTEIEASKIALKNSTNKEVTDFAAMLIKDHSEAGVEIDTLADHKYVYLKPQVNKEHTELLDSLATKTGAAFDKAYIEMMVKDHEEAKELFDGGKESTYTDIREIADKIAPKIDDHLKTAKSIQASLK</sequence>
<feature type="domain" description="DUF4142" evidence="2">
    <location>
        <begin position="42"/>
        <end position="173"/>
    </location>
</feature>
<evidence type="ECO:0000313" key="4">
    <source>
        <dbReference type="Proteomes" id="UP000268007"/>
    </source>
</evidence>
<keyword evidence="1" id="KW-0732">Signal</keyword>
<reference evidence="3 4" key="1">
    <citation type="submission" date="2018-10" db="EMBL/GenBank/DDBJ databases">
        <title>Genomic Encyclopedia of Archaeal and Bacterial Type Strains, Phase II (KMG-II): from individual species to whole genera.</title>
        <authorList>
            <person name="Goeker M."/>
        </authorList>
    </citation>
    <scope>NUCLEOTIDE SEQUENCE [LARGE SCALE GENOMIC DNA]</scope>
    <source>
        <strain evidence="3 4">DSM 18602</strain>
    </source>
</reference>
<feature type="chain" id="PRO_5019853834" evidence="1">
    <location>
        <begin position="18"/>
        <end position="178"/>
    </location>
</feature>
<dbReference type="Pfam" id="PF13628">
    <property type="entry name" value="DUF4142"/>
    <property type="match status" value="1"/>
</dbReference>
<dbReference type="Proteomes" id="UP000268007">
    <property type="component" value="Unassembled WGS sequence"/>
</dbReference>
<dbReference type="PANTHER" id="PTHR38593">
    <property type="entry name" value="BLR2558 PROTEIN"/>
    <property type="match status" value="1"/>
</dbReference>
<keyword evidence="4" id="KW-1185">Reference proteome</keyword>
<evidence type="ECO:0000313" key="3">
    <source>
        <dbReference type="EMBL" id="RKR83857.1"/>
    </source>
</evidence>
<evidence type="ECO:0000256" key="1">
    <source>
        <dbReference type="SAM" id="SignalP"/>
    </source>
</evidence>
<dbReference type="EMBL" id="RBKU01000001">
    <property type="protein sequence ID" value="RKR83857.1"/>
    <property type="molecule type" value="Genomic_DNA"/>
</dbReference>
<protein>
    <submittedName>
        <fullName evidence="3">Putative membrane protein</fullName>
    </submittedName>
</protein>
<dbReference type="PROSITE" id="PS51257">
    <property type="entry name" value="PROKAR_LIPOPROTEIN"/>
    <property type="match status" value="1"/>
</dbReference>
<comment type="caution">
    <text evidence="3">The sequence shown here is derived from an EMBL/GenBank/DDBJ whole genome shotgun (WGS) entry which is preliminary data.</text>
</comment>
<name>A0A495J4H2_9SPHI</name>
<dbReference type="Gene3D" id="1.20.1260.10">
    <property type="match status" value="1"/>
</dbReference>
<accession>A0A495J4H2</accession>
<evidence type="ECO:0000259" key="2">
    <source>
        <dbReference type="Pfam" id="PF13628"/>
    </source>
</evidence>
<dbReference type="InterPro" id="IPR025419">
    <property type="entry name" value="DUF4142"/>
</dbReference>
<dbReference type="AlphaFoldDB" id="A0A495J4H2"/>